<keyword evidence="6" id="KW-0521">NADP</keyword>
<dbReference type="InterPro" id="IPR050982">
    <property type="entry name" value="Auxin_biosynth/cation_transpt"/>
</dbReference>
<dbReference type="GO" id="GO:0103075">
    <property type="term" value="F:indole-3-pyruvate monooxygenase activity"/>
    <property type="evidence" value="ECO:0007669"/>
    <property type="project" value="UniProtKB-EC"/>
</dbReference>
<comment type="pathway">
    <text evidence="2">Plant hormone metabolism; auxin biosynthesis.</text>
</comment>
<protein>
    <recommendedName>
        <fullName evidence="9">indole-3-pyruvate monooxygenase</fullName>
        <ecNumber evidence="9">1.14.13.168</ecNumber>
    </recommendedName>
</protein>
<name>A0AAD2AB32_9LAMI</name>
<evidence type="ECO:0000256" key="7">
    <source>
        <dbReference type="ARBA" id="ARBA00023002"/>
    </source>
</evidence>
<comment type="similarity">
    <text evidence="3">Belongs to the FMO family.</text>
</comment>
<keyword evidence="7" id="KW-0560">Oxidoreductase</keyword>
<dbReference type="GO" id="GO:0050660">
    <property type="term" value="F:flavin adenine dinucleotide binding"/>
    <property type="evidence" value="ECO:0007669"/>
    <property type="project" value="TreeGrafter"/>
</dbReference>
<keyword evidence="5" id="KW-0274">FAD</keyword>
<dbReference type="SUPFAM" id="SSF51905">
    <property type="entry name" value="FAD/NAD(P)-binding domain"/>
    <property type="match status" value="1"/>
</dbReference>
<dbReference type="AlphaFoldDB" id="A0AAD2AB32"/>
<evidence type="ECO:0000313" key="12">
    <source>
        <dbReference type="Proteomes" id="UP000834106"/>
    </source>
</evidence>
<proteinExistence type="inferred from homology"/>
<sequence length="185" mass="21086">MMEKTPLRPSVATYPLFFFFSSVVEEHSAVVEDVCGGKEGRNPVNCQWIHGPIIVGAGPSGLAVSACLKQNGIPFLILERSNCVASLWQEKTYDRLKLHLPTQFCQLPFLCFPEDFPRYPTKQQFISYMESYATHFSIQPRFKQAVERAELIDGFWMVFQPRTFSLNNFSIAAYRTCTALNNEIS</sequence>
<evidence type="ECO:0000256" key="4">
    <source>
        <dbReference type="ARBA" id="ARBA00022630"/>
    </source>
</evidence>
<comment type="cofactor">
    <cofactor evidence="1">
        <name>FAD</name>
        <dbReference type="ChEBI" id="CHEBI:57692"/>
    </cofactor>
</comment>
<evidence type="ECO:0000256" key="3">
    <source>
        <dbReference type="ARBA" id="ARBA00009183"/>
    </source>
</evidence>
<evidence type="ECO:0000313" key="11">
    <source>
        <dbReference type="EMBL" id="CAI9784816.1"/>
    </source>
</evidence>
<evidence type="ECO:0000256" key="2">
    <source>
        <dbReference type="ARBA" id="ARBA00004814"/>
    </source>
</evidence>
<dbReference type="Proteomes" id="UP000834106">
    <property type="component" value="Chromosome 21"/>
</dbReference>
<evidence type="ECO:0000256" key="10">
    <source>
        <dbReference type="ARBA" id="ARBA00047707"/>
    </source>
</evidence>
<dbReference type="Gene3D" id="3.50.50.60">
    <property type="entry name" value="FAD/NAD(P)-binding domain"/>
    <property type="match status" value="1"/>
</dbReference>
<gene>
    <name evidence="11" type="ORF">FPE_LOCUS32246</name>
</gene>
<evidence type="ECO:0000256" key="1">
    <source>
        <dbReference type="ARBA" id="ARBA00001974"/>
    </source>
</evidence>
<dbReference type="PANTHER" id="PTHR43539">
    <property type="entry name" value="FLAVIN-BINDING MONOOXYGENASE-LIKE PROTEIN (AFU_ORTHOLOGUE AFUA_4G09220)"/>
    <property type="match status" value="1"/>
</dbReference>
<keyword evidence="12" id="KW-1185">Reference proteome</keyword>
<evidence type="ECO:0000256" key="8">
    <source>
        <dbReference type="ARBA" id="ARBA00023070"/>
    </source>
</evidence>
<evidence type="ECO:0000256" key="9">
    <source>
        <dbReference type="ARBA" id="ARBA00039148"/>
    </source>
</evidence>
<reference evidence="11" key="1">
    <citation type="submission" date="2023-05" db="EMBL/GenBank/DDBJ databases">
        <authorList>
            <person name="Huff M."/>
        </authorList>
    </citation>
    <scope>NUCLEOTIDE SEQUENCE</scope>
</reference>
<dbReference type="Pfam" id="PF13738">
    <property type="entry name" value="Pyr_redox_3"/>
    <property type="match status" value="1"/>
</dbReference>
<evidence type="ECO:0000256" key="6">
    <source>
        <dbReference type="ARBA" id="ARBA00022857"/>
    </source>
</evidence>
<accession>A0AAD2AB32</accession>
<dbReference type="GO" id="GO:0009851">
    <property type="term" value="P:auxin biosynthetic process"/>
    <property type="evidence" value="ECO:0007669"/>
    <property type="project" value="UniProtKB-KW"/>
</dbReference>
<dbReference type="EC" id="1.14.13.168" evidence="9"/>
<comment type="catalytic activity">
    <reaction evidence="10">
        <text>indole-3-pyruvate + NADPH + O2 + H(+) = (indol-3-yl)acetate + CO2 + NADP(+) + H2O</text>
        <dbReference type="Rhea" id="RHEA:34331"/>
        <dbReference type="ChEBI" id="CHEBI:15377"/>
        <dbReference type="ChEBI" id="CHEBI:15378"/>
        <dbReference type="ChEBI" id="CHEBI:15379"/>
        <dbReference type="ChEBI" id="CHEBI:16526"/>
        <dbReference type="ChEBI" id="CHEBI:17640"/>
        <dbReference type="ChEBI" id="CHEBI:30854"/>
        <dbReference type="ChEBI" id="CHEBI:57783"/>
        <dbReference type="ChEBI" id="CHEBI:58349"/>
        <dbReference type="EC" id="1.14.13.168"/>
    </reaction>
</comment>
<dbReference type="InterPro" id="IPR036188">
    <property type="entry name" value="FAD/NAD-bd_sf"/>
</dbReference>
<dbReference type="EMBL" id="OU503056">
    <property type="protein sequence ID" value="CAI9784816.1"/>
    <property type="molecule type" value="Genomic_DNA"/>
</dbReference>
<evidence type="ECO:0000256" key="5">
    <source>
        <dbReference type="ARBA" id="ARBA00022827"/>
    </source>
</evidence>
<dbReference type="PANTHER" id="PTHR43539:SF78">
    <property type="entry name" value="FLAVIN-CONTAINING MONOOXYGENASE"/>
    <property type="match status" value="1"/>
</dbReference>
<keyword evidence="4" id="KW-0285">Flavoprotein</keyword>
<organism evidence="11 12">
    <name type="scientific">Fraxinus pennsylvanica</name>
    <dbReference type="NCBI Taxonomy" id="56036"/>
    <lineage>
        <taxon>Eukaryota</taxon>
        <taxon>Viridiplantae</taxon>
        <taxon>Streptophyta</taxon>
        <taxon>Embryophyta</taxon>
        <taxon>Tracheophyta</taxon>
        <taxon>Spermatophyta</taxon>
        <taxon>Magnoliopsida</taxon>
        <taxon>eudicotyledons</taxon>
        <taxon>Gunneridae</taxon>
        <taxon>Pentapetalae</taxon>
        <taxon>asterids</taxon>
        <taxon>lamiids</taxon>
        <taxon>Lamiales</taxon>
        <taxon>Oleaceae</taxon>
        <taxon>Oleeae</taxon>
        <taxon>Fraxinus</taxon>
    </lineage>
</organism>
<keyword evidence="8" id="KW-0073">Auxin biosynthesis</keyword>